<dbReference type="Pfam" id="PF14020">
    <property type="entry name" value="DUF4236"/>
    <property type="match status" value="1"/>
</dbReference>
<sequence length="56" mass="6093">MGILFREKKKVGKNSWINVSKSGASASTKVGPVTINSRGGVWVNLPGGMTYRGRWK</sequence>
<dbReference type="InterPro" id="IPR025330">
    <property type="entry name" value="DUF4236"/>
</dbReference>
<organism evidence="2 3">
    <name type="scientific">Corynebacterium kalinowskii</name>
    <dbReference type="NCBI Taxonomy" id="2675216"/>
    <lineage>
        <taxon>Bacteria</taxon>
        <taxon>Bacillati</taxon>
        <taxon>Actinomycetota</taxon>
        <taxon>Actinomycetes</taxon>
        <taxon>Mycobacteriales</taxon>
        <taxon>Corynebacteriaceae</taxon>
        <taxon>Corynebacterium</taxon>
    </lineage>
</organism>
<gene>
    <name evidence="2" type="ORF">CKALI_01870</name>
</gene>
<dbReference type="Proteomes" id="UP000427071">
    <property type="component" value="Chromosome"/>
</dbReference>
<protein>
    <recommendedName>
        <fullName evidence="1">DUF4236 domain-containing protein</fullName>
    </recommendedName>
</protein>
<dbReference type="AlphaFoldDB" id="A0A6B8VAH8"/>
<name>A0A6B8VAH8_9CORY</name>
<reference evidence="3" key="1">
    <citation type="submission" date="2019-11" db="EMBL/GenBank/DDBJ databases">
        <title>Complete genome sequence of Corynebacterium kalinowskii 1959, a novel Corynebacterium species isolated from soil of a small paddock in Vilsendorf, Germany.</title>
        <authorList>
            <person name="Schaffert L."/>
            <person name="Ruwe M."/>
            <person name="Milse J."/>
            <person name="Hanuschka K."/>
            <person name="Ortseifen V."/>
            <person name="Droste J."/>
            <person name="Brandt D."/>
            <person name="Schlueter L."/>
            <person name="Kutter Y."/>
            <person name="Vinke S."/>
            <person name="Viehoefer P."/>
            <person name="Jacob L."/>
            <person name="Luebke N.-C."/>
            <person name="Schulte-Berndt E."/>
            <person name="Hain C."/>
            <person name="Linder M."/>
            <person name="Schmidt P."/>
            <person name="Wollenschlaeger L."/>
            <person name="Luttermann T."/>
            <person name="Thieme E."/>
            <person name="Hassa J."/>
            <person name="Haak M."/>
            <person name="Wittchen M."/>
            <person name="Mentz A."/>
            <person name="Persicke M."/>
            <person name="Busche T."/>
            <person name="Ruckert C."/>
        </authorList>
    </citation>
    <scope>NUCLEOTIDE SEQUENCE [LARGE SCALE GENOMIC DNA]</scope>
    <source>
        <strain evidence="3">1959</strain>
    </source>
</reference>
<evidence type="ECO:0000259" key="1">
    <source>
        <dbReference type="Pfam" id="PF14020"/>
    </source>
</evidence>
<evidence type="ECO:0000313" key="2">
    <source>
        <dbReference type="EMBL" id="QGU01273.1"/>
    </source>
</evidence>
<dbReference type="RefSeq" id="WP_156191692.1">
    <property type="nucleotide sequence ID" value="NZ_CP046452.1"/>
</dbReference>
<accession>A0A6B8VAH8</accession>
<dbReference type="KEGG" id="ckw:CKALI_01870"/>
<evidence type="ECO:0000313" key="3">
    <source>
        <dbReference type="Proteomes" id="UP000427071"/>
    </source>
</evidence>
<dbReference type="EMBL" id="CP046452">
    <property type="protein sequence ID" value="QGU01273.1"/>
    <property type="molecule type" value="Genomic_DNA"/>
</dbReference>
<feature type="domain" description="DUF4236" evidence="1">
    <location>
        <begin position="5"/>
        <end position="52"/>
    </location>
</feature>
<proteinExistence type="predicted"/>
<keyword evidence="3" id="KW-1185">Reference proteome</keyword>